<keyword evidence="3 7" id="KW-0812">Transmembrane</keyword>
<evidence type="ECO:0000313" key="9">
    <source>
        <dbReference type="EMBL" id="OGC47674.1"/>
    </source>
</evidence>
<dbReference type="PANTHER" id="PTHR31503:SF22">
    <property type="entry name" value="VACUOLAR CALCIUM ION TRANSPORTER"/>
    <property type="match status" value="1"/>
</dbReference>
<gene>
    <name evidence="9" type="ORF">A2886_02760</name>
</gene>
<comment type="subcellular location">
    <subcellularLocation>
        <location evidence="1">Endomembrane system</location>
        <topology evidence="1">Multi-pass membrane protein</topology>
    </subcellularLocation>
</comment>
<feature type="transmembrane region" description="Helical" evidence="7">
    <location>
        <begin position="236"/>
        <end position="256"/>
    </location>
</feature>
<organism evidence="9 10">
    <name type="scientific">candidate division WWE3 bacterium RIFCSPHIGHO2_01_FULL_42_13</name>
    <dbReference type="NCBI Taxonomy" id="1802617"/>
    <lineage>
        <taxon>Bacteria</taxon>
        <taxon>Katanobacteria</taxon>
    </lineage>
</organism>
<name>A0A1F4URU9_UNCKA</name>
<feature type="domain" description="Sodium/calcium exchanger membrane region" evidence="8">
    <location>
        <begin position="174"/>
        <end position="310"/>
    </location>
</feature>
<proteinExistence type="predicted"/>
<dbReference type="Proteomes" id="UP000176608">
    <property type="component" value="Unassembled WGS sequence"/>
</dbReference>
<dbReference type="Gene3D" id="1.20.1420.30">
    <property type="entry name" value="NCX, central ion-binding region"/>
    <property type="match status" value="2"/>
</dbReference>
<keyword evidence="5" id="KW-0406">Ion transport</keyword>
<evidence type="ECO:0000259" key="8">
    <source>
        <dbReference type="Pfam" id="PF01699"/>
    </source>
</evidence>
<feature type="transmembrane region" description="Helical" evidence="7">
    <location>
        <begin position="74"/>
        <end position="94"/>
    </location>
</feature>
<evidence type="ECO:0000256" key="4">
    <source>
        <dbReference type="ARBA" id="ARBA00022989"/>
    </source>
</evidence>
<keyword evidence="2" id="KW-0813">Transport</keyword>
<evidence type="ECO:0000256" key="7">
    <source>
        <dbReference type="SAM" id="Phobius"/>
    </source>
</evidence>
<dbReference type="GO" id="GO:0015369">
    <property type="term" value="F:calcium:proton antiporter activity"/>
    <property type="evidence" value="ECO:0007669"/>
    <property type="project" value="TreeGrafter"/>
</dbReference>
<dbReference type="EMBL" id="MEVA01000006">
    <property type="protein sequence ID" value="OGC47674.1"/>
    <property type="molecule type" value="Genomic_DNA"/>
</dbReference>
<evidence type="ECO:0000256" key="3">
    <source>
        <dbReference type="ARBA" id="ARBA00022692"/>
    </source>
</evidence>
<accession>A0A1F4URU9</accession>
<comment type="caution">
    <text evidence="9">The sequence shown here is derived from an EMBL/GenBank/DDBJ whole genome shotgun (WGS) entry which is preliminary data.</text>
</comment>
<dbReference type="PANTHER" id="PTHR31503">
    <property type="entry name" value="VACUOLAR CALCIUM ION TRANSPORTER"/>
    <property type="match status" value="1"/>
</dbReference>
<feature type="transmembrane region" description="Helical" evidence="7">
    <location>
        <begin position="262"/>
        <end position="284"/>
    </location>
</feature>
<evidence type="ECO:0000256" key="2">
    <source>
        <dbReference type="ARBA" id="ARBA00022448"/>
    </source>
</evidence>
<feature type="transmembrane region" description="Helical" evidence="7">
    <location>
        <begin position="166"/>
        <end position="189"/>
    </location>
</feature>
<feature type="transmembrane region" description="Helical" evidence="7">
    <location>
        <begin position="106"/>
        <end position="122"/>
    </location>
</feature>
<feature type="transmembrane region" description="Helical" evidence="7">
    <location>
        <begin position="201"/>
        <end position="224"/>
    </location>
</feature>
<feature type="transmembrane region" description="Helical" evidence="7">
    <location>
        <begin position="128"/>
        <end position="145"/>
    </location>
</feature>
<sequence>MVVDNLLIYLISFIAIWLGAGLVISSVDGFSRRLGVSSFAVSFLVLGLLTSIPEFAVGLTAISENDPEIFVGNLLGGITVIFLFIIPVLAILGNGIRLTHKLDKKRLISSLIVIAAPTFFVIDHRVTNIEGAILIALYVALLIFIQRENRGIFGEHNERLMHIRSYSLLDVLKLLLGIGIVFISSRFIVDQTIFFSQFLRVSPFVVSLVILSLGTNLPELSLALRAVINHQKDIALGDYLGSAAANTLFFGIFTLLNGGEVLTVNSFLTTFVFIALALGLFYHFSRSQRNISRNEGAILMLMYIIFAIFEFTK</sequence>
<dbReference type="GO" id="GO:0006874">
    <property type="term" value="P:intracellular calcium ion homeostasis"/>
    <property type="evidence" value="ECO:0007669"/>
    <property type="project" value="TreeGrafter"/>
</dbReference>
<dbReference type="InterPro" id="IPR004713">
    <property type="entry name" value="CaH_exchang"/>
</dbReference>
<dbReference type="Pfam" id="PF01699">
    <property type="entry name" value="Na_Ca_ex"/>
    <property type="match status" value="2"/>
</dbReference>
<dbReference type="GO" id="GO:0016020">
    <property type="term" value="C:membrane"/>
    <property type="evidence" value="ECO:0007669"/>
    <property type="project" value="InterPro"/>
</dbReference>
<feature type="transmembrane region" description="Helical" evidence="7">
    <location>
        <begin position="39"/>
        <end position="62"/>
    </location>
</feature>
<feature type="domain" description="Sodium/calcium exchanger membrane region" evidence="8">
    <location>
        <begin position="6"/>
        <end position="144"/>
    </location>
</feature>
<dbReference type="STRING" id="1802617.A2886_02760"/>
<evidence type="ECO:0000256" key="1">
    <source>
        <dbReference type="ARBA" id="ARBA00004127"/>
    </source>
</evidence>
<evidence type="ECO:0000256" key="5">
    <source>
        <dbReference type="ARBA" id="ARBA00023065"/>
    </source>
</evidence>
<evidence type="ECO:0000256" key="6">
    <source>
        <dbReference type="ARBA" id="ARBA00023136"/>
    </source>
</evidence>
<reference evidence="9 10" key="1">
    <citation type="journal article" date="2016" name="Nat. Commun.">
        <title>Thousands of microbial genomes shed light on interconnected biogeochemical processes in an aquifer system.</title>
        <authorList>
            <person name="Anantharaman K."/>
            <person name="Brown C.T."/>
            <person name="Hug L.A."/>
            <person name="Sharon I."/>
            <person name="Castelle C.J."/>
            <person name="Probst A.J."/>
            <person name="Thomas B.C."/>
            <person name="Singh A."/>
            <person name="Wilkins M.J."/>
            <person name="Karaoz U."/>
            <person name="Brodie E.L."/>
            <person name="Williams K.H."/>
            <person name="Hubbard S.S."/>
            <person name="Banfield J.F."/>
        </authorList>
    </citation>
    <scope>NUCLEOTIDE SEQUENCE [LARGE SCALE GENOMIC DNA]</scope>
</reference>
<feature type="transmembrane region" description="Helical" evidence="7">
    <location>
        <begin position="6"/>
        <end position="27"/>
    </location>
</feature>
<evidence type="ECO:0000313" key="10">
    <source>
        <dbReference type="Proteomes" id="UP000176608"/>
    </source>
</evidence>
<keyword evidence="4 7" id="KW-1133">Transmembrane helix</keyword>
<dbReference type="GO" id="GO:0012505">
    <property type="term" value="C:endomembrane system"/>
    <property type="evidence" value="ECO:0007669"/>
    <property type="project" value="UniProtKB-SubCell"/>
</dbReference>
<feature type="transmembrane region" description="Helical" evidence="7">
    <location>
        <begin position="296"/>
        <end position="312"/>
    </location>
</feature>
<keyword evidence="6 7" id="KW-0472">Membrane</keyword>
<dbReference type="AlphaFoldDB" id="A0A1F4URU9"/>
<dbReference type="InterPro" id="IPR004837">
    <property type="entry name" value="NaCa_Exmemb"/>
</dbReference>
<protein>
    <recommendedName>
        <fullName evidence="8">Sodium/calcium exchanger membrane region domain-containing protein</fullName>
    </recommendedName>
</protein>
<dbReference type="InterPro" id="IPR044880">
    <property type="entry name" value="NCX_ion-bd_dom_sf"/>
</dbReference>